<dbReference type="InterPro" id="IPR012337">
    <property type="entry name" value="RNaseH-like_sf"/>
</dbReference>
<dbReference type="Pfam" id="PF12017">
    <property type="entry name" value="Tnp_P_element"/>
    <property type="match status" value="1"/>
</dbReference>
<dbReference type="Pfam" id="PF24764">
    <property type="entry name" value="rva_4"/>
    <property type="match status" value="1"/>
</dbReference>
<dbReference type="Pfam" id="PF21788">
    <property type="entry name" value="TNP-like_GBD"/>
    <property type="match status" value="2"/>
</dbReference>
<dbReference type="PROSITE" id="PS50994">
    <property type="entry name" value="INTEGRASE"/>
    <property type="match status" value="1"/>
</dbReference>
<dbReference type="InterPro" id="IPR036397">
    <property type="entry name" value="RNaseH_sf"/>
</dbReference>
<dbReference type="PANTHER" id="PTHR46791">
    <property type="entry name" value="EXPRESSED PROTEIN"/>
    <property type="match status" value="1"/>
</dbReference>
<name>A0A6S7FTG7_PARCT</name>
<gene>
    <name evidence="1" type="ORF">PACLA_8A002021</name>
</gene>
<dbReference type="Gene3D" id="3.30.420.10">
    <property type="entry name" value="Ribonuclease H-like superfamily/Ribonuclease H"/>
    <property type="match status" value="1"/>
</dbReference>
<dbReference type="InterPro" id="IPR048365">
    <property type="entry name" value="TNP-like_RNaseH_N"/>
</dbReference>
<dbReference type="InterPro" id="IPR021896">
    <property type="entry name" value="THAP9-like_HTH"/>
</dbReference>
<dbReference type="InterPro" id="IPR048366">
    <property type="entry name" value="TNP-like_GBD"/>
</dbReference>
<dbReference type="InterPro" id="IPR058913">
    <property type="entry name" value="Integrase_dom_put"/>
</dbReference>
<dbReference type="OrthoDB" id="7312725at2759"/>
<sequence>MPKTTPLSPHVADDTQRILIKEFSLTLYFYSPKAYEYVRSIIPLPNPSLIRKWSSSVDCEPGFLQEAFQSLQSEADKTPSKKDCGLIIDAMSIRKQTLWDPKKEQYSGFVNYGPVPPEDPETLASEALVFILVGTRTRWKCPIGYFLADKMNAKTQAQLVRMALEKAADAGLRVWSITADGTSVNVSTFTQLGCIFGTTYDSMVTMFKHPSRNYNVYVILDPCHMLNLARNALASLGSFYDSDGGEIQWKFFHLLHNLQEDEGLNLGNKFSAQHLQFQKHKMNRPQFKNSGPTVKFVRNIDRAFDILNSRCPRAKGYKQPLRHKSKDTWEDYLKSTAEYLLSLVGKQGKNKEQELLSTHRRKTFIVGFVATIKSTINMANEMFSLKENPFAYLLTYKFSQDHMELLFSCIRSKGGWNNNPNIDHDYCGAKTTQHSDTPAASAFTLFVNRGGLTIPSQSVYAVVKYAEHIFKAFVVKDGKHINSSEKLRSKMIMEICHHFVVNESCHLNIFGDHDPGMNEVGLDEDHKLKLIKHLDGNHKLIQPYRVVIHGCIDGYSRLVVFLHASTNNQASTVLECFRGAVNQYNLPSRVRTDLGLENIEVGRFMLQSRGINRGSIITGTSVHNQRIERLWREVNGIVSSRFVNIFVYLESFVLDTTSELHLFVLHLVYIPLINQALQELRESWNNHSLSTERNLSPMQLWVQGMISSRNSHYSAVRSVQDDLQVNWDDYGIDEDGPAANVEPNYNITVPETRINLQDEHFQHVQELVRVINAAGDQDGVICFLVVLHTLEQLGYQTES</sequence>
<organism evidence="1 2">
    <name type="scientific">Paramuricea clavata</name>
    <name type="common">Red gorgonian</name>
    <name type="synonym">Violescent sea-whip</name>
    <dbReference type="NCBI Taxonomy" id="317549"/>
    <lineage>
        <taxon>Eukaryota</taxon>
        <taxon>Metazoa</taxon>
        <taxon>Cnidaria</taxon>
        <taxon>Anthozoa</taxon>
        <taxon>Octocorallia</taxon>
        <taxon>Malacalcyonacea</taxon>
        <taxon>Plexauridae</taxon>
        <taxon>Paramuricea</taxon>
    </lineage>
</organism>
<dbReference type="Pfam" id="PF21787">
    <property type="entry name" value="TNP-like_RNaseH_N"/>
    <property type="match status" value="1"/>
</dbReference>
<accession>A0A6S7FTG7</accession>
<comment type="caution">
    <text evidence="1">The sequence shown here is derived from an EMBL/GenBank/DDBJ whole genome shotgun (WGS) entry which is preliminary data.</text>
</comment>
<dbReference type="GO" id="GO:0015074">
    <property type="term" value="P:DNA integration"/>
    <property type="evidence" value="ECO:0007669"/>
    <property type="project" value="InterPro"/>
</dbReference>
<dbReference type="InterPro" id="IPR001584">
    <property type="entry name" value="Integrase_cat-core"/>
</dbReference>
<dbReference type="EMBL" id="CACRXK020000293">
    <property type="protein sequence ID" value="CAB3980473.1"/>
    <property type="molecule type" value="Genomic_DNA"/>
</dbReference>
<keyword evidence="2" id="KW-1185">Reference proteome</keyword>
<dbReference type="SUPFAM" id="SSF53098">
    <property type="entry name" value="Ribonuclease H-like"/>
    <property type="match status" value="1"/>
</dbReference>
<dbReference type="PANTHER" id="PTHR46791:SF4">
    <property type="match status" value="1"/>
</dbReference>
<evidence type="ECO:0000313" key="1">
    <source>
        <dbReference type="EMBL" id="CAB3980473.1"/>
    </source>
</evidence>
<dbReference type="GO" id="GO:0003676">
    <property type="term" value="F:nucleic acid binding"/>
    <property type="evidence" value="ECO:0007669"/>
    <property type="project" value="InterPro"/>
</dbReference>
<evidence type="ECO:0000313" key="2">
    <source>
        <dbReference type="Proteomes" id="UP001152795"/>
    </source>
</evidence>
<dbReference type="Proteomes" id="UP001152795">
    <property type="component" value="Unassembled WGS sequence"/>
</dbReference>
<protein>
    <submittedName>
        <fullName evidence="1">THAP domain-containing 9, partial</fullName>
    </submittedName>
</protein>
<dbReference type="Pfam" id="PF21789">
    <property type="entry name" value="TNP-like_RNaseH_C"/>
    <property type="match status" value="1"/>
</dbReference>
<reference evidence="1" key="1">
    <citation type="submission" date="2020-04" db="EMBL/GenBank/DDBJ databases">
        <authorList>
            <person name="Alioto T."/>
            <person name="Alioto T."/>
            <person name="Gomez Garrido J."/>
        </authorList>
    </citation>
    <scope>NUCLEOTIDE SEQUENCE</scope>
    <source>
        <strain evidence="1">A484AB</strain>
    </source>
</reference>
<dbReference type="AlphaFoldDB" id="A0A6S7FTG7"/>
<proteinExistence type="predicted"/>
<dbReference type="InterPro" id="IPR048367">
    <property type="entry name" value="TNP-like_RNaseH_C"/>
</dbReference>